<reference evidence="1" key="1">
    <citation type="submission" date="2014-07" db="EMBL/GenBank/DDBJ databases">
        <title>Identification of a novel salt tolerance gene in wild soybean by whole-genome sequencing.</title>
        <authorList>
            <person name="Lam H.-M."/>
            <person name="Qi X."/>
            <person name="Li M.-W."/>
            <person name="Liu X."/>
            <person name="Xie M."/>
            <person name="Ni M."/>
            <person name="Xu X."/>
        </authorList>
    </citation>
    <scope>NUCLEOTIDE SEQUENCE [LARGE SCALE GENOMIC DNA]</scope>
    <source>
        <tissue evidence="1">Root</tissue>
    </source>
</reference>
<dbReference type="AlphaFoldDB" id="A0A0B2PJF7"/>
<gene>
    <name evidence="1" type="ORF">glysoja_047707</name>
</gene>
<dbReference type="InterPro" id="IPR011990">
    <property type="entry name" value="TPR-like_helical_dom_sf"/>
</dbReference>
<dbReference type="Proteomes" id="UP000053555">
    <property type="component" value="Unassembled WGS sequence"/>
</dbReference>
<proteinExistence type="predicted"/>
<evidence type="ECO:0000313" key="1">
    <source>
        <dbReference type="EMBL" id="KHN07849.1"/>
    </source>
</evidence>
<evidence type="ECO:0008006" key="2">
    <source>
        <dbReference type="Google" id="ProtNLM"/>
    </source>
</evidence>
<sequence length="69" mass="7834">MLNEAIELYSSMRKDDFITSTHSVNRLLRTLAIQAAVMLKDLDKGFEFMKSMEKDGMGPSVFAYNLLLS</sequence>
<organism evidence="1">
    <name type="scientific">Glycine soja</name>
    <name type="common">Wild soybean</name>
    <dbReference type="NCBI Taxonomy" id="3848"/>
    <lineage>
        <taxon>Eukaryota</taxon>
        <taxon>Viridiplantae</taxon>
        <taxon>Streptophyta</taxon>
        <taxon>Embryophyta</taxon>
        <taxon>Tracheophyta</taxon>
        <taxon>Spermatophyta</taxon>
        <taxon>Magnoliopsida</taxon>
        <taxon>eudicotyledons</taxon>
        <taxon>Gunneridae</taxon>
        <taxon>Pentapetalae</taxon>
        <taxon>rosids</taxon>
        <taxon>fabids</taxon>
        <taxon>Fabales</taxon>
        <taxon>Fabaceae</taxon>
        <taxon>Papilionoideae</taxon>
        <taxon>50 kb inversion clade</taxon>
        <taxon>NPAAA clade</taxon>
        <taxon>indigoferoid/millettioid clade</taxon>
        <taxon>Phaseoleae</taxon>
        <taxon>Glycine</taxon>
        <taxon>Glycine subgen. Soja</taxon>
    </lineage>
</organism>
<protein>
    <recommendedName>
        <fullName evidence="2">Pentatricopeptide repeat-containing protein</fullName>
    </recommendedName>
</protein>
<dbReference type="Gene3D" id="1.25.40.10">
    <property type="entry name" value="Tetratricopeptide repeat domain"/>
    <property type="match status" value="1"/>
</dbReference>
<name>A0A0B2PJF7_GLYSO</name>
<accession>A0A0B2PJF7</accession>
<dbReference type="EMBL" id="KN666585">
    <property type="protein sequence ID" value="KHN07849.1"/>
    <property type="molecule type" value="Genomic_DNA"/>
</dbReference>